<keyword evidence="2" id="KW-1185">Reference proteome</keyword>
<dbReference type="KEGG" id="asha:G8E00_03285"/>
<dbReference type="AlphaFoldDB" id="A0A6G8RT03"/>
<protein>
    <recommendedName>
        <fullName evidence="3">KOW domain-containing protein</fullName>
    </recommendedName>
</protein>
<gene>
    <name evidence="1" type="ORF">G8E00_03285</name>
</gene>
<dbReference type="RefSeq" id="WP_166221944.1">
    <property type="nucleotide sequence ID" value="NZ_CP049801.1"/>
</dbReference>
<evidence type="ECO:0008006" key="3">
    <source>
        <dbReference type="Google" id="ProtNLM"/>
    </source>
</evidence>
<evidence type="ECO:0000313" key="1">
    <source>
        <dbReference type="EMBL" id="QIO05062.1"/>
    </source>
</evidence>
<reference evidence="1 2" key="1">
    <citation type="submission" date="2020-03" db="EMBL/GenBank/DDBJ databases">
        <authorList>
            <person name="Zhu W."/>
        </authorList>
    </citation>
    <scope>NUCLEOTIDE SEQUENCE [LARGE SCALE GENOMIC DNA]</scope>
    <source>
        <strain evidence="1 2">323-1</strain>
    </source>
</reference>
<sequence length="66" mass="7464">MRVEIEGIQQGSIEVELNLIPRIGEVIKVMYGPDAEVKGEVKSVEHYINQHANDHKVILSIRPIDD</sequence>
<dbReference type="EMBL" id="CP049801">
    <property type="protein sequence ID" value="QIO05062.1"/>
    <property type="molecule type" value="Genomic_DNA"/>
</dbReference>
<dbReference type="Proteomes" id="UP000502297">
    <property type="component" value="Chromosome"/>
</dbReference>
<name>A0A6G8RT03_9GAMM</name>
<evidence type="ECO:0000313" key="2">
    <source>
        <dbReference type="Proteomes" id="UP000502297"/>
    </source>
</evidence>
<proteinExistence type="predicted"/>
<organism evidence="1 2">
    <name type="scientific">Acinetobacter shaoyimingii</name>
    <dbReference type="NCBI Taxonomy" id="2715164"/>
    <lineage>
        <taxon>Bacteria</taxon>
        <taxon>Pseudomonadati</taxon>
        <taxon>Pseudomonadota</taxon>
        <taxon>Gammaproteobacteria</taxon>
        <taxon>Moraxellales</taxon>
        <taxon>Moraxellaceae</taxon>
        <taxon>Acinetobacter</taxon>
    </lineage>
</organism>
<accession>A0A6G8RT03</accession>